<proteinExistence type="predicted"/>
<sequence>MKLILTVTVPSNPSVIEKNYPVEDLQRYAHYVILSANEFRKLKKTSLIAPLYSLTTGSSNSLVSRGGGQIYGNWVINEYLDWLDAMIWKFGICVLYGTGFLFVFTMVFFSVVLGLQC</sequence>
<accession>A0A8D8KGU6</accession>
<dbReference type="AlphaFoldDB" id="A0A8D8KGU6"/>
<reference evidence="2" key="1">
    <citation type="submission" date="2021-05" db="EMBL/GenBank/DDBJ databases">
        <authorList>
            <person name="Alioto T."/>
            <person name="Alioto T."/>
            <person name="Gomez Garrido J."/>
        </authorList>
    </citation>
    <scope>NUCLEOTIDE SEQUENCE</scope>
</reference>
<dbReference type="EMBL" id="HBUE01328518">
    <property type="protein sequence ID" value="CAG6592034.1"/>
    <property type="molecule type" value="Transcribed_RNA"/>
</dbReference>
<keyword evidence="1" id="KW-0812">Transmembrane</keyword>
<protein>
    <submittedName>
        <fullName evidence="2">(northern house mosquito) hypothetical protein</fullName>
    </submittedName>
</protein>
<keyword evidence="1" id="KW-0472">Membrane</keyword>
<feature type="transmembrane region" description="Helical" evidence="1">
    <location>
        <begin position="87"/>
        <end position="115"/>
    </location>
</feature>
<evidence type="ECO:0000313" key="2">
    <source>
        <dbReference type="EMBL" id="CAG6592034.1"/>
    </source>
</evidence>
<evidence type="ECO:0000256" key="1">
    <source>
        <dbReference type="SAM" id="Phobius"/>
    </source>
</evidence>
<keyword evidence="1" id="KW-1133">Transmembrane helix</keyword>
<name>A0A8D8KGU6_CULPI</name>
<organism evidence="2">
    <name type="scientific">Culex pipiens</name>
    <name type="common">House mosquito</name>
    <dbReference type="NCBI Taxonomy" id="7175"/>
    <lineage>
        <taxon>Eukaryota</taxon>
        <taxon>Metazoa</taxon>
        <taxon>Ecdysozoa</taxon>
        <taxon>Arthropoda</taxon>
        <taxon>Hexapoda</taxon>
        <taxon>Insecta</taxon>
        <taxon>Pterygota</taxon>
        <taxon>Neoptera</taxon>
        <taxon>Endopterygota</taxon>
        <taxon>Diptera</taxon>
        <taxon>Nematocera</taxon>
        <taxon>Culicoidea</taxon>
        <taxon>Culicidae</taxon>
        <taxon>Culicinae</taxon>
        <taxon>Culicini</taxon>
        <taxon>Culex</taxon>
        <taxon>Culex</taxon>
    </lineage>
</organism>